<protein>
    <submittedName>
        <fullName evidence="3">HigA family addiction module antidote protein</fullName>
    </submittedName>
</protein>
<dbReference type="Proteomes" id="UP000305517">
    <property type="component" value="Unassembled WGS sequence"/>
</dbReference>
<feature type="domain" description="HTH cro/C1-type" evidence="2">
    <location>
        <begin position="17"/>
        <end position="73"/>
    </location>
</feature>
<dbReference type="InterPro" id="IPR010982">
    <property type="entry name" value="Lambda_DNA-bd_dom_sf"/>
</dbReference>
<dbReference type="OrthoDB" id="3174593at2"/>
<sequence>MPMFNPSHPGDLIRETIEGLREETGEKLTIEEVAEGLGTTRKTLSAILNKRQGVTPEMALRLAAAFRNTTAEFWLTVQERYDLALARQRTSVANVRVFWEPAQA</sequence>
<dbReference type="NCBIfam" id="TIGR02607">
    <property type="entry name" value="antidote_HigA"/>
    <property type="match status" value="1"/>
</dbReference>
<evidence type="ECO:0000313" key="4">
    <source>
        <dbReference type="Proteomes" id="UP000305517"/>
    </source>
</evidence>
<keyword evidence="4" id="KW-1185">Reference proteome</keyword>
<dbReference type="EMBL" id="VAJM01000018">
    <property type="protein sequence ID" value="TLM88433.1"/>
    <property type="molecule type" value="Genomic_DNA"/>
</dbReference>
<evidence type="ECO:0000313" key="3">
    <source>
        <dbReference type="EMBL" id="TLM88433.1"/>
    </source>
</evidence>
<dbReference type="InterPro" id="IPR013430">
    <property type="entry name" value="Toxin_antidote_HigA"/>
</dbReference>
<evidence type="ECO:0000259" key="2">
    <source>
        <dbReference type="PROSITE" id="PS50943"/>
    </source>
</evidence>
<dbReference type="CDD" id="cd00093">
    <property type="entry name" value="HTH_XRE"/>
    <property type="match status" value="1"/>
</dbReference>
<dbReference type="SUPFAM" id="SSF47413">
    <property type="entry name" value="lambda repressor-like DNA-binding domains"/>
    <property type="match status" value="1"/>
</dbReference>
<dbReference type="PROSITE" id="PS50943">
    <property type="entry name" value="HTH_CROC1"/>
    <property type="match status" value="1"/>
</dbReference>
<name>A0A5R8WI74_9BACT</name>
<organism evidence="3 4">
    <name type="scientific">Hymenobacter jeollabukensis</name>
    <dbReference type="NCBI Taxonomy" id="2025313"/>
    <lineage>
        <taxon>Bacteria</taxon>
        <taxon>Pseudomonadati</taxon>
        <taxon>Bacteroidota</taxon>
        <taxon>Cytophagia</taxon>
        <taxon>Cytophagales</taxon>
        <taxon>Hymenobacteraceae</taxon>
        <taxon>Hymenobacter</taxon>
    </lineage>
</organism>
<comment type="caution">
    <text evidence="3">The sequence shown here is derived from an EMBL/GenBank/DDBJ whole genome shotgun (WGS) entry which is preliminary data.</text>
</comment>
<accession>A0A5R8WI74</accession>
<dbReference type="AlphaFoldDB" id="A0A5R8WI74"/>
<dbReference type="InterPro" id="IPR001387">
    <property type="entry name" value="Cro/C1-type_HTH"/>
</dbReference>
<dbReference type="Pfam" id="PF01381">
    <property type="entry name" value="HTH_3"/>
    <property type="match status" value="1"/>
</dbReference>
<dbReference type="SMART" id="SM00530">
    <property type="entry name" value="HTH_XRE"/>
    <property type="match status" value="1"/>
</dbReference>
<dbReference type="Gene3D" id="1.10.260.40">
    <property type="entry name" value="lambda repressor-like DNA-binding domains"/>
    <property type="match status" value="1"/>
</dbReference>
<dbReference type="GO" id="GO:0003677">
    <property type="term" value="F:DNA binding"/>
    <property type="evidence" value="ECO:0007669"/>
    <property type="project" value="UniProtKB-KW"/>
</dbReference>
<evidence type="ECO:0000256" key="1">
    <source>
        <dbReference type="ARBA" id="ARBA00023125"/>
    </source>
</evidence>
<dbReference type="PANTHER" id="PTHR36924:SF1">
    <property type="entry name" value="ANTITOXIN HIGA-1"/>
    <property type="match status" value="1"/>
</dbReference>
<gene>
    <name evidence="3" type="ORF">FDY95_24025</name>
</gene>
<reference evidence="3 4" key="1">
    <citation type="submission" date="2019-05" db="EMBL/GenBank/DDBJ databases">
        <title>Hymenobacter edaphi sp. nov., isolated from abandoned arsenic-contaminated farmland soil.</title>
        <authorList>
            <person name="Nie L."/>
        </authorList>
    </citation>
    <scope>NUCLEOTIDE SEQUENCE [LARGE SCALE GENOMIC DNA]</scope>
    <source>
        <strain evidence="3 4">1-3-3-8</strain>
    </source>
</reference>
<keyword evidence="1" id="KW-0238">DNA-binding</keyword>
<dbReference type="PANTHER" id="PTHR36924">
    <property type="entry name" value="ANTITOXIN HIGA-1"/>
    <property type="match status" value="1"/>
</dbReference>
<proteinExistence type="predicted"/>